<keyword evidence="10" id="KW-1185">Reference proteome</keyword>
<comment type="subcellular location">
    <subcellularLocation>
        <location evidence="1">Cytoplasm</location>
        <location evidence="1">Cytoplasmic ribonucleoprotein granule</location>
    </subcellularLocation>
</comment>
<evidence type="ECO:0000256" key="6">
    <source>
        <dbReference type="PROSITE-ProRule" id="PRU00117"/>
    </source>
</evidence>
<feature type="compositionally biased region" description="Basic residues" evidence="7">
    <location>
        <begin position="580"/>
        <end position="595"/>
    </location>
</feature>
<dbReference type="EMBL" id="CAWYQH010000001">
    <property type="protein sequence ID" value="CAK8671719.1"/>
    <property type="molecule type" value="Genomic_DNA"/>
</dbReference>
<dbReference type="PANTHER" id="PTHR10603:SF7">
    <property type="entry name" value="FRAGILE X MESSENGER RIBONUCLEOPROTEIN 1 HOMOLOG"/>
    <property type="match status" value="1"/>
</dbReference>
<dbReference type="InterPro" id="IPR022034">
    <property type="entry name" value="FMR1-like_C_core"/>
</dbReference>
<evidence type="ECO:0000256" key="7">
    <source>
        <dbReference type="SAM" id="MobiDB-lite"/>
    </source>
</evidence>
<dbReference type="InterPro" id="IPR040148">
    <property type="entry name" value="FMR1"/>
</dbReference>
<feature type="compositionally biased region" description="Polar residues" evidence="7">
    <location>
        <begin position="521"/>
        <end position="537"/>
    </location>
</feature>
<evidence type="ECO:0000256" key="1">
    <source>
        <dbReference type="ARBA" id="ARBA00004331"/>
    </source>
</evidence>
<dbReference type="Pfam" id="PF12235">
    <property type="entry name" value="FXMRP1_C_core"/>
    <property type="match status" value="1"/>
</dbReference>
<feature type="compositionally biased region" description="Polar residues" evidence="7">
    <location>
        <begin position="438"/>
        <end position="455"/>
    </location>
</feature>
<evidence type="ECO:0000313" key="10">
    <source>
        <dbReference type="Proteomes" id="UP001642483"/>
    </source>
</evidence>
<evidence type="ECO:0000259" key="8">
    <source>
        <dbReference type="PROSITE" id="PS51641"/>
    </source>
</evidence>
<keyword evidence="3" id="KW-0963">Cytoplasm</keyword>
<protein>
    <recommendedName>
        <fullName evidence="8">Agenet-like domain-containing protein</fullName>
    </recommendedName>
</protein>
<reference evidence="9 10" key="1">
    <citation type="submission" date="2024-02" db="EMBL/GenBank/DDBJ databases">
        <authorList>
            <person name="Daric V."/>
            <person name="Darras S."/>
        </authorList>
    </citation>
    <scope>NUCLEOTIDE SEQUENCE [LARGE SCALE GENOMIC DNA]</scope>
</reference>
<feature type="compositionally biased region" description="Low complexity" evidence="7">
    <location>
        <begin position="565"/>
        <end position="576"/>
    </location>
</feature>
<dbReference type="InterPro" id="IPR041560">
    <property type="entry name" value="Tudor_FRM1"/>
</dbReference>
<dbReference type="Proteomes" id="UP001642483">
    <property type="component" value="Unassembled WGS sequence"/>
</dbReference>
<organism evidence="9 10">
    <name type="scientific">Clavelina lepadiformis</name>
    <name type="common">Light-bulb sea squirt</name>
    <name type="synonym">Ascidia lepadiformis</name>
    <dbReference type="NCBI Taxonomy" id="159417"/>
    <lineage>
        <taxon>Eukaryota</taxon>
        <taxon>Metazoa</taxon>
        <taxon>Chordata</taxon>
        <taxon>Tunicata</taxon>
        <taxon>Ascidiacea</taxon>
        <taxon>Aplousobranchia</taxon>
        <taxon>Clavelinidae</taxon>
        <taxon>Clavelina</taxon>
    </lineage>
</organism>
<dbReference type="InterPro" id="IPR040472">
    <property type="entry name" value="FMRP_KH0"/>
</dbReference>
<feature type="compositionally biased region" description="Polar residues" evidence="7">
    <location>
        <begin position="621"/>
        <end position="630"/>
    </location>
</feature>
<proteinExistence type="inferred from homology"/>
<evidence type="ECO:0000256" key="5">
    <source>
        <dbReference type="ARBA" id="ARBA00022884"/>
    </source>
</evidence>
<feature type="domain" description="Agenet-like" evidence="8">
    <location>
        <begin position="62"/>
        <end position="119"/>
    </location>
</feature>
<keyword evidence="5 6" id="KW-0694">RNA-binding</keyword>
<dbReference type="PANTHER" id="PTHR10603">
    <property type="entry name" value="FRAGILE X MENTAL RETARDATION SYNDROME-RELATED PROTEIN"/>
    <property type="match status" value="1"/>
</dbReference>
<evidence type="ECO:0000256" key="3">
    <source>
        <dbReference type="ARBA" id="ARBA00022490"/>
    </source>
</evidence>
<comment type="caution">
    <text evidence="9">The sequence shown here is derived from an EMBL/GenBank/DDBJ whole genome shotgun (WGS) entry which is preliminary data.</text>
</comment>
<dbReference type="Pfam" id="PF00013">
    <property type="entry name" value="KH_1"/>
    <property type="match status" value="1"/>
</dbReference>
<feature type="compositionally biased region" description="Basic residues" evidence="7">
    <location>
        <begin position="478"/>
        <end position="489"/>
    </location>
</feature>
<dbReference type="CDD" id="cd22426">
    <property type="entry name" value="KH_I_FMR1_FXR_rpt2"/>
    <property type="match status" value="1"/>
</dbReference>
<dbReference type="InterPro" id="IPR004088">
    <property type="entry name" value="KH_dom_type_1"/>
</dbReference>
<dbReference type="CDD" id="cd22425">
    <property type="entry name" value="KH_I_FMR1_FXR_rpt1"/>
    <property type="match status" value="1"/>
</dbReference>
<dbReference type="Gene3D" id="2.30.30.140">
    <property type="match status" value="2"/>
</dbReference>
<keyword evidence="4" id="KW-0677">Repeat</keyword>
<dbReference type="SMART" id="SM00322">
    <property type="entry name" value="KH"/>
    <property type="match status" value="2"/>
</dbReference>
<feature type="compositionally biased region" description="Polar residues" evidence="7">
    <location>
        <begin position="395"/>
        <end position="406"/>
    </location>
</feature>
<accession>A0ABP0EZZ0</accession>
<dbReference type="InterPro" id="IPR004087">
    <property type="entry name" value="KH_dom"/>
</dbReference>
<feature type="compositionally biased region" description="Polar residues" evidence="7">
    <location>
        <begin position="670"/>
        <end position="686"/>
    </location>
</feature>
<evidence type="ECO:0000313" key="9">
    <source>
        <dbReference type="EMBL" id="CAK8671719.1"/>
    </source>
</evidence>
<feature type="compositionally biased region" description="Polar residues" evidence="7">
    <location>
        <begin position="490"/>
        <end position="505"/>
    </location>
</feature>
<dbReference type="CDD" id="cd20402">
    <property type="entry name" value="Tudor_Agenet_FMRP-like_rpt1"/>
    <property type="match status" value="1"/>
</dbReference>
<sequence>MEQRTVEVRGSNAAYYKAFLSDVFSDGITVAFENNWQAERKIGLNEARFAPSPEAAALGDEDLVEGQQIEVHTRANDMEPCGWWLAKVKMSKGEFHVIEYQTCTPKHTEIVTRERLRRVNTNPLFNVSPLQKVSLPVPDDLQEFCTKYIDAHKEFERSIDAILVRYKPETKCLDAIVPSESALKRASIVSDLHFRSLRTKLAMLMKVEEAAKQLEVTQQRASSCTEHFHVSSDLIGLAIGTNGVNIIAARRIPGVLDIILDEETHNFTVYGETKEAVKKAREVLEFMEEEVCVPRAFVGKVIGKKGVTIQEMIDKSGVLRVRVIGDDENDPAHREDGLVPFRFVGTRECINNARALLEYHVAYLKDLDSLKLEQMNLTQQIRQLNGGGMSMSMSPASSNQNLNNSGLPPRGDESDGGRRFPRQNRFRNRQRYTDREGNGTNSEMSNVSDTGSETGDSMAEGKPLTRREYGPGADPKYRGRGGYRNKQRGGHNQANMRNSILNDPNRNPFDLFEGVEDEQGNVKQGQENNKLKSSSGPGYQGHENGTADVVVENGINGHDEEQRQNESNQETSQEQGSGRGRNRSQRGRGNNRRGGRGNNNPPVTNGDIPKCDSNVDFPPLSHSNSPSDLSTSKEDRKSGRNTPSSKANENENSHQGDAKDQRQPRKKTVESNSNNQEAQLLSNGVA</sequence>
<dbReference type="PROSITE" id="PS51641">
    <property type="entry name" value="AGENET_LIKE"/>
    <property type="match status" value="2"/>
</dbReference>
<dbReference type="SUPFAM" id="SSF54791">
    <property type="entry name" value="Eukaryotic type KH-domain (KH-domain type I)"/>
    <property type="match status" value="2"/>
</dbReference>
<feature type="domain" description="Agenet-like" evidence="8">
    <location>
        <begin position="4"/>
        <end position="50"/>
    </location>
</feature>
<dbReference type="Gene3D" id="3.30.1370.10">
    <property type="entry name" value="K Homology domain, type 1"/>
    <property type="match status" value="2"/>
</dbReference>
<dbReference type="Pfam" id="PF17904">
    <property type="entry name" value="KH_9"/>
    <property type="match status" value="1"/>
</dbReference>
<feature type="compositionally biased region" description="Basic and acidic residues" evidence="7">
    <location>
        <begin position="648"/>
        <end position="669"/>
    </location>
</feature>
<dbReference type="CDD" id="cd22427">
    <property type="entry name" value="KH_I_FMR1_FXR_rpt3"/>
    <property type="match status" value="1"/>
</dbReference>
<dbReference type="Pfam" id="PF18336">
    <property type="entry name" value="Tudor_FRX1"/>
    <property type="match status" value="1"/>
</dbReference>
<evidence type="ECO:0000256" key="2">
    <source>
        <dbReference type="ARBA" id="ARBA00006633"/>
    </source>
</evidence>
<feature type="region of interest" description="Disordered" evidence="7">
    <location>
        <begin position="385"/>
        <end position="686"/>
    </location>
</feature>
<name>A0ABP0EZZ0_CLALP</name>
<gene>
    <name evidence="9" type="ORF">CVLEPA_LOCUS760</name>
</gene>
<dbReference type="PROSITE" id="PS50084">
    <property type="entry name" value="KH_TYPE_1"/>
    <property type="match status" value="2"/>
</dbReference>
<dbReference type="InterPro" id="IPR036612">
    <property type="entry name" value="KH_dom_type_1_sf"/>
</dbReference>
<comment type="similarity">
    <text evidence="2">Belongs to the FMR1 family.</text>
</comment>
<evidence type="ECO:0000256" key="4">
    <source>
        <dbReference type="ARBA" id="ARBA00022737"/>
    </source>
</evidence>
<feature type="compositionally biased region" description="Basic residues" evidence="7">
    <location>
        <begin position="419"/>
        <end position="430"/>
    </location>
</feature>